<evidence type="ECO:0000313" key="2">
    <source>
        <dbReference type="Proteomes" id="UP001732700"/>
    </source>
</evidence>
<name>A0ACD5XVR8_AVESA</name>
<sequence>MDGFDHPSSHDLDCLGSLPSCACCGEEGGEMEEDGACEDCAMQRWHLYGMKRFLLVASDEFRETLRIQLKVANRLRNMISLSDPVNLETPNGRVYPVEAKGEFGHIILCYGWKEFVSENHIEEDDSILFVCRGNFRFKVHIFDSSGNEKSSCSQPLYGAFGVVPPACSQIVGPPPSQIIDISSSDDDDDTAREGVAESCRAQKRTRSCAKTHKMASAFSPCTRSGYGASVKLQVSLEPLPSNLRQPSYIVARQTTLSMQVKRKVEEKVKKIGSELPIFVKALTTTNIHGGGKSIAEMVFGKVYASACLPDEPQPILLQLKGRKKQWPALLSVTCRNTRRVCCDGWKEFVGDNHLKVGDICLFEVSSRNSTRLTMTVHLVR</sequence>
<evidence type="ECO:0000313" key="1">
    <source>
        <dbReference type="EnsemblPlants" id="AVESA.00010b.r2.5AG0860510.1.CDS"/>
    </source>
</evidence>
<reference evidence="1" key="1">
    <citation type="submission" date="2021-05" db="EMBL/GenBank/DDBJ databases">
        <authorList>
            <person name="Scholz U."/>
            <person name="Mascher M."/>
            <person name="Fiebig A."/>
        </authorList>
    </citation>
    <scope>NUCLEOTIDE SEQUENCE [LARGE SCALE GENOMIC DNA]</scope>
</reference>
<proteinExistence type="predicted"/>
<dbReference type="EnsemblPlants" id="AVESA.00010b.r2.5AG0860510.1">
    <property type="protein sequence ID" value="AVESA.00010b.r2.5AG0860510.1.CDS"/>
    <property type="gene ID" value="AVESA.00010b.r2.5AG0860510"/>
</dbReference>
<accession>A0ACD5XVR8</accession>
<dbReference type="Proteomes" id="UP001732700">
    <property type="component" value="Chromosome 5A"/>
</dbReference>
<reference evidence="1" key="2">
    <citation type="submission" date="2025-09" db="UniProtKB">
        <authorList>
            <consortium name="EnsemblPlants"/>
        </authorList>
    </citation>
    <scope>IDENTIFICATION</scope>
</reference>
<keyword evidence="2" id="KW-1185">Reference proteome</keyword>
<protein>
    <submittedName>
        <fullName evidence="1">Uncharacterized protein</fullName>
    </submittedName>
</protein>
<organism evidence="1 2">
    <name type="scientific">Avena sativa</name>
    <name type="common">Oat</name>
    <dbReference type="NCBI Taxonomy" id="4498"/>
    <lineage>
        <taxon>Eukaryota</taxon>
        <taxon>Viridiplantae</taxon>
        <taxon>Streptophyta</taxon>
        <taxon>Embryophyta</taxon>
        <taxon>Tracheophyta</taxon>
        <taxon>Spermatophyta</taxon>
        <taxon>Magnoliopsida</taxon>
        <taxon>Liliopsida</taxon>
        <taxon>Poales</taxon>
        <taxon>Poaceae</taxon>
        <taxon>BOP clade</taxon>
        <taxon>Pooideae</taxon>
        <taxon>Poodae</taxon>
        <taxon>Poeae</taxon>
        <taxon>Poeae Chloroplast Group 1 (Aveneae type)</taxon>
        <taxon>Aveninae</taxon>
        <taxon>Avena</taxon>
    </lineage>
</organism>